<sequence>MSKKSELDALDDERAFALRKAHHPAQQHLINRSRIRIGEYVLSQSSDRDRVLIFTQQGEGGSFPTKQLEGYIKWFFQKHF</sequence>
<organism evidence="1">
    <name type="scientific">uncultured Caudovirales phage</name>
    <dbReference type="NCBI Taxonomy" id="2100421"/>
    <lineage>
        <taxon>Viruses</taxon>
        <taxon>Duplodnaviria</taxon>
        <taxon>Heunggongvirae</taxon>
        <taxon>Uroviricota</taxon>
        <taxon>Caudoviricetes</taxon>
        <taxon>Peduoviridae</taxon>
        <taxon>Maltschvirus</taxon>
        <taxon>Maltschvirus maltsch</taxon>
    </lineage>
</organism>
<proteinExistence type="predicted"/>
<name>A0A6J5KXK1_9CAUD</name>
<dbReference type="EMBL" id="LR796179">
    <property type="protein sequence ID" value="CAB4124679.1"/>
    <property type="molecule type" value="Genomic_DNA"/>
</dbReference>
<reference evidence="1" key="1">
    <citation type="submission" date="2020-04" db="EMBL/GenBank/DDBJ databases">
        <authorList>
            <person name="Chiriac C."/>
            <person name="Salcher M."/>
            <person name="Ghai R."/>
            <person name="Kavagutti S V."/>
        </authorList>
    </citation>
    <scope>NUCLEOTIDE SEQUENCE</scope>
</reference>
<protein>
    <submittedName>
        <fullName evidence="1">Uncharacterized protein</fullName>
    </submittedName>
</protein>
<accession>A0A6J5KXK1</accession>
<gene>
    <name evidence="1" type="ORF">UFOVP65_22</name>
</gene>
<evidence type="ECO:0000313" key="1">
    <source>
        <dbReference type="EMBL" id="CAB4124679.1"/>
    </source>
</evidence>